<sequence length="357" mass="38352">MSPRIGLALSGGGFRATAFGLGSLRALHDRNLLHQVTVVSGISGGSLLAAMWAYGPERFDEFDDSITTLLRAGLQTELARRAFAPPAAGRAIASAVRALSSKDGRSYSRTDALVDALASRDFGAKLITDVTHAGTETVISSTDMRTGNAVRFGSALSACSPYGTILNEVSVAEAVAASAAFPVLLPALRRNYDFFDRDGYRRTARLAMTDGGVYDNLGLAPLLPGRSTKYSSHVFDLDYIVAVDAGRGSTERSAARFMARRLAQSFDITHTKSQDAARSRIHLARESAEVKGFIHVYLGMRDERLPVPLADLVPRARVQNYPTNFAPMRAADLDAIAIRGEQLTRTLLNNYAPDLGG</sequence>
<accession>A0ABT6CWK0</accession>
<feature type="short sequence motif" description="GXSXG" evidence="4">
    <location>
        <begin position="41"/>
        <end position="45"/>
    </location>
</feature>
<dbReference type="InterPro" id="IPR002641">
    <property type="entry name" value="PNPLA_dom"/>
</dbReference>
<keyword evidence="7" id="KW-1185">Reference proteome</keyword>
<dbReference type="SUPFAM" id="SSF52151">
    <property type="entry name" value="FabD/lysophospholipase-like"/>
    <property type="match status" value="1"/>
</dbReference>
<proteinExistence type="predicted"/>
<keyword evidence="3 4" id="KW-0443">Lipid metabolism</keyword>
<dbReference type="Pfam" id="PF01734">
    <property type="entry name" value="Patatin"/>
    <property type="match status" value="1"/>
</dbReference>
<evidence type="ECO:0000313" key="7">
    <source>
        <dbReference type="Proteomes" id="UP001220456"/>
    </source>
</evidence>
<feature type="domain" description="PNPLA" evidence="5">
    <location>
        <begin position="7"/>
        <end position="223"/>
    </location>
</feature>
<comment type="caution">
    <text evidence="6">The sequence shown here is derived from an EMBL/GenBank/DDBJ whole genome shotgun (WGS) entry which is preliminary data.</text>
</comment>
<dbReference type="InterPro" id="IPR050301">
    <property type="entry name" value="NTE"/>
</dbReference>
<dbReference type="Gene3D" id="3.40.1090.10">
    <property type="entry name" value="Cytosolic phospholipase A2 catalytic domain"/>
    <property type="match status" value="2"/>
</dbReference>
<evidence type="ECO:0000256" key="1">
    <source>
        <dbReference type="ARBA" id="ARBA00022801"/>
    </source>
</evidence>
<comment type="caution">
    <text evidence="4">Lacks conserved residue(s) required for the propagation of feature annotation.</text>
</comment>
<dbReference type="PANTHER" id="PTHR14226">
    <property type="entry name" value="NEUROPATHY TARGET ESTERASE/SWISS CHEESE D.MELANOGASTER"/>
    <property type="match status" value="1"/>
</dbReference>
<feature type="short sequence motif" description="DGA/G" evidence="4">
    <location>
        <begin position="210"/>
        <end position="212"/>
    </location>
</feature>
<gene>
    <name evidence="6" type="ORF">P4U43_09125</name>
</gene>
<protein>
    <submittedName>
        <fullName evidence="6">Patatin-like phospholipase family protein</fullName>
    </submittedName>
</protein>
<dbReference type="PANTHER" id="PTHR14226:SF78">
    <property type="entry name" value="SLR0060 PROTEIN"/>
    <property type="match status" value="1"/>
</dbReference>
<evidence type="ECO:0000256" key="3">
    <source>
        <dbReference type="ARBA" id="ARBA00023098"/>
    </source>
</evidence>
<organism evidence="6 7">
    <name type="scientific">Arthrobacter vasquezii</name>
    <dbReference type="NCBI Taxonomy" id="2977629"/>
    <lineage>
        <taxon>Bacteria</taxon>
        <taxon>Bacillati</taxon>
        <taxon>Actinomycetota</taxon>
        <taxon>Actinomycetes</taxon>
        <taxon>Micrococcales</taxon>
        <taxon>Micrococcaceae</taxon>
        <taxon>Arthrobacter</taxon>
    </lineage>
</organism>
<keyword evidence="2 4" id="KW-0442">Lipid degradation</keyword>
<dbReference type="EMBL" id="JAROKN010000019">
    <property type="protein sequence ID" value="MDF9277950.1"/>
    <property type="molecule type" value="Genomic_DNA"/>
</dbReference>
<dbReference type="Proteomes" id="UP001220456">
    <property type="component" value="Unassembled WGS sequence"/>
</dbReference>
<name>A0ABT6CWK0_9MICC</name>
<keyword evidence="1 4" id="KW-0378">Hydrolase</keyword>
<evidence type="ECO:0000256" key="4">
    <source>
        <dbReference type="PROSITE-ProRule" id="PRU01161"/>
    </source>
</evidence>
<dbReference type="RefSeq" id="WP_277358453.1">
    <property type="nucleotide sequence ID" value="NZ_JAROKN010000019.1"/>
</dbReference>
<evidence type="ECO:0000313" key="6">
    <source>
        <dbReference type="EMBL" id="MDF9277950.1"/>
    </source>
</evidence>
<reference evidence="6 7" key="1">
    <citation type="journal article" date="2023" name="Int. J. Syst. Evol. Microbiol.">
        <title>Arthrobacter vasquezii sp. nov., isolated from a soil sample from Union Glacier, Antarctica.</title>
        <authorList>
            <person name="Valenzuela-Ibaceta F."/>
            <person name="Carrasco V."/>
            <person name="Lagos-Moraga S."/>
            <person name="Dietz-Vargas C."/>
            <person name="Navarro C.A."/>
            <person name="Perez-Donoso J.M."/>
        </authorList>
    </citation>
    <scope>NUCLEOTIDE SEQUENCE [LARGE SCALE GENOMIC DNA]</scope>
    <source>
        <strain evidence="6 7">EH-1B-1</strain>
    </source>
</reference>
<evidence type="ECO:0000259" key="5">
    <source>
        <dbReference type="PROSITE" id="PS51635"/>
    </source>
</evidence>
<feature type="active site" description="Nucleophile" evidence="4">
    <location>
        <position position="43"/>
    </location>
</feature>
<dbReference type="InterPro" id="IPR016035">
    <property type="entry name" value="Acyl_Trfase/lysoPLipase"/>
</dbReference>
<dbReference type="PROSITE" id="PS51635">
    <property type="entry name" value="PNPLA"/>
    <property type="match status" value="1"/>
</dbReference>
<feature type="active site" description="Proton acceptor" evidence="4">
    <location>
        <position position="210"/>
    </location>
</feature>
<evidence type="ECO:0000256" key="2">
    <source>
        <dbReference type="ARBA" id="ARBA00022963"/>
    </source>
</evidence>